<sequence length="400" mass="43549">MRPALALLSLLASPAAAQTVTPLVDARLRYERYERAEQDGLPEDANAVTARVRAGVQVSEGRWSALAEAQGNIAVVDDYFDGLSGSATQRPLIADPQNLALYRAQLQYRSKAATVTVGRQRIALDDERFVGAIAFRNNGQTFDAVRAELTPLAGLKVDVSYAWSVRTIWGVDGAGARQQAVSGDTVLANLAWASPLGTLTGFAYLVDQDEAAVQGYRLSSQTYGVRLAGLRPVGEAKLSYQASWARQSDWHRNPNDYSADYWLVDVAMDLNGPRLGAGYEVLGADRGAALTSFQTPLATAFKFQGWADKFLTTPPDGIRDLYASAGWGWPAIGALKAVSVGAVYHRFESDRAVRHYGDEIDLLAQARLGQTTASLRYAAYAADRLFTDTSKFWLQLDWTL</sequence>
<feature type="signal peptide" evidence="1">
    <location>
        <begin position="1"/>
        <end position="17"/>
    </location>
</feature>
<name>A0A1V2ERH4_9SPHN</name>
<feature type="chain" id="PRO_5010744976" description="Alginate export domain-containing protein" evidence="1">
    <location>
        <begin position="18"/>
        <end position="400"/>
    </location>
</feature>
<gene>
    <name evidence="3" type="ORF">SPHI_27270</name>
</gene>
<organism evidence="3 4">
    <name type="scientific">Sphingomonas jeddahensis</name>
    <dbReference type="NCBI Taxonomy" id="1915074"/>
    <lineage>
        <taxon>Bacteria</taxon>
        <taxon>Pseudomonadati</taxon>
        <taxon>Pseudomonadota</taxon>
        <taxon>Alphaproteobacteria</taxon>
        <taxon>Sphingomonadales</taxon>
        <taxon>Sphingomonadaceae</taxon>
        <taxon>Sphingomonas</taxon>
    </lineage>
</organism>
<evidence type="ECO:0000259" key="2">
    <source>
        <dbReference type="Pfam" id="PF13372"/>
    </source>
</evidence>
<dbReference type="AlphaFoldDB" id="A0A1V2ERH4"/>
<dbReference type="EMBL" id="MPSB01000016">
    <property type="protein sequence ID" value="ONF95097.1"/>
    <property type="molecule type" value="Genomic_DNA"/>
</dbReference>
<comment type="caution">
    <text evidence="3">The sequence shown here is derived from an EMBL/GenBank/DDBJ whole genome shotgun (WGS) entry which is preliminary data.</text>
</comment>
<reference evidence="3 4" key="1">
    <citation type="submission" date="2016-11" db="EMBL/GenBank/DDBJ databases">
        <title>Genome sequence of Sphingomonas jeddahensis G39.</title>
        <authorList>
            <person name="Poehlein A."/>
            <person name="Wuebbeler J.H."/>
            <person name="Steinbuechel A."/>
            <person name="Daniel R."/>
        </authorList>
    </citation>
    <scope>NUCLEOTIDE SEQUENCE [LARGE SCALE GENOMIC DNA]</scope>
    <source>
        <strain evidence="3 4">G39</strain>
    </source>
</reference>
<dbReference type="Gene3D" id="2.40.160.10">
    <property type="entry name" value="Porin"/>
    <property type="match status" value="1"/>
</dbReference>
<dbReference type="InterPro" id="IPR025388">
    <property type="entry name" value="Alginate_export_dom"/>
</dbReference>
<keyword evidence="1" id="KW-0732">Signal</keyword>
<dbReference type="Pfam" id="PF13372">
    <property type="entry name" value="Alginate_exp"/>
    <property type="match status" value="1"/>
</dbReference>
<evidence type="ECO:0000256" key="1">
    <source>
        <dbReference type="SAM" id="SignalP"/>
    </source>
</evidence>
<accession>A0A1V2ERH4</accession>
<feature type="domain" description="Alginate export" evidence="2">
    <location>
        <begin position="44"/>
        <end position="150"/>
    </location>
</feature>
<dbReference type="STRING" id="1915074.SPHI_27270"/>
<evidence type="ECO:0000313" key="3">
    <source>
        <dbReference type="EMBL" id="ONF95097.1"/>
    </source>
</evidence>
<dbReference type="OrthoDB" id="9767539at2"/>
<protein>
    <recommendedName>
        <fullName evidence="2">Alginate export domain-containing protein</fullName>
    </recommendedName>
</protein>
<dbReference type="InterPro" id="IPR023614">
    <property type="entry name" value="Porin_dom_sf"/>
</dbReference>
<proteinExistence type="predicted"/>
<dbReference type="RefSeq" id="WP_076745487.1">
    <property type="nucleotide sequence ID" value="NZ_MPSB01000016.1"/>
</dbReference>
<evidence type="ECO:0000313" key="4">
    <source>
        <dbReference type="Proteomes" id="UP000188729"/>
    </source>
</evidence>
<dbReference type="Proteomes" id="UP000188729">
    <property type="component" value="Unassembled WGS sequence"/>
</dbReference>
<keyword evidence="4" id="KW-1185">Reference proteome</keyword>